<evidence type="ECO:0000313" key="1">
    <source>
        <dbReference type="EMBL" id="MEQ6290669.1"/>
    </source>
</evidence>
<name>A0ABV1M6W9_9NEIS</name>
<dbReference type="PROSITE" id="PS51318">
    <property type="entry name" value="TAT"/>
    <property type="match status" value="1"/>
</dbReference>
<reference evidence="1" key="1">
    <citation type="submission" date="2024-06" db="EMBL/GenBank/DDBJ databases">
        <title>Genome sequence of Vogesella sp. MAHUQ-64.</title>
        <authorList>
            <person name="Huq M.A."/>
        </authorList>
    </citation>
    <scope>NUCLEOTIDE SEQUENCE</scope>
    <source>
        <strain evidence="1">MAHUQ-64</strain>
    </source>
</reference>
<dbReference type="InterPro" id="IPR006311">
    <property type="entry name" value="TAT_signal"/>
</dbReference>
<sequence>MRLSRRQLLHTGLLGGLTLAVAGRLALPPAAPGFAANVADRQLITVLARGMLGPLPASGPLQVTGNVLAAIDSLPLALQTELRQLFDLLQQPLARRLLAGVAAPWQDASDEDVRAFLQRWRHSRLSLLRSGYQALHSLLYAAWYGDAASWPGIDYRLPPTMKGLL</sequence>
<proteinExistence type="predicted"/>
<gene>
    <name evidence="1" type="ORF">ABNW52_08575</name>
</gene>
<evidence type="ECO:0000313" key="2">
    <source>
        <dbReference type="Proteomes" id="UP001433638"/>
    </source>
</evidence>
<dbReference type="RefSeq" id="WP_349586401.1">
    <property type="nucleotide sequence ID" value="NZ_JBEFLD010000004.1"/>
</dbReference>
<protein>
    <recommendedName>
        <fullName evidence="3">Twin-arginine translocation pathway signal protein</fullName>
    </recommendedName>
</protein>
<organism evidence="1 2">
    <name type="scientific">Vogesella oryzagri</name>
    <dbReference type="NCBI Taxonomy" id="3160864"/>
    <lineage>
        <taxon>Bacteria</taxon>
        <taxon>Pseudomonadati</taxon>
        <taxon>Pseudomonadota</taxon>
        <taxon>Betaproteobacteria</taxon>
        <taxon>Neisseriales</taxon>
        <taxon>Chromobacteriaceae</taxon>
        <taxon>Vogesella</taxon>
    </lineage>
</organism>
<dbReference type="EMBL" id="JBEFLD010000004">
    <property type="protein sequence ID" value="MEQ6290669.1"/>
    <property type="molecule type" value="Genomic_DNA"/>
</dbReference>
<keyword evidence="2" id="KW-1185">Reference proteome</keyword>
<comment type="caution">
    <text evidence="1">The sequence shown here is derived from an EMBL/GenBank/DDBJ whole genome shotgun (WGS) entry which is preliminary data.</text>
</comment>
<accession>A0ABV1M6W9</accession>
<evidence type="ECO:0008006" key="3">
    <source>
        <dbReference type="Google" id="ProtNLM"/>
    </source>
</evidence>
<dbReference type="Proteomes" id="UP001433638">
    <property type="component" value="Unassembled WGS sequence"/>
</dbReference>